<evidence type="ECO:0000256" key="5">
    <source>
        <dbReference type="PIRSR" id="PIRSR001365-2"/>
    </source>
</evidence>
<feature type="binding site" evidence="5">
    <location>
        <position position="44"/>
    </location>
    <ligand>
        <name>pyruvate</name>
        <dbReference type="ChEBI" id="CHEBI:15361"/>
    </ligand>
</feature>
<dbReference type="PANTHER" id="PTHR12128">
    <property type="entry name" value="DIHYDRODIPICOLINATE SYNTHASE"/>
    <property type="match status" value="1"/>
</dbReference>
<evidence type="ECO:0000313" key="9">
    <source>
        <dbReference type="Proteomes" id="UP000618382"/>
    </source>
</evidence>
<proteinExistence type="inferred from homology"/>
<reference evidence="6 9" key="2">
    <citation type="submission" date="2021-01" db="EMBL/GenBank/DDBJ databases">
        <title>Whole genome shotgun sequence of Cellulomonas oligotrophica NBRC 109435.</title>
        <authorList>
            <person name="Komaki H."/>
            <person name="Tamura T."/>
        </authorList>
    </citation>
    <scope>NUCLEOTIDE SEQUENCE [LARGE SCALE GENOMIC DNA]</scope>
    <source>
        <strain evidence="6 9">NBRC 109435</strain>
    </source>
</reference>
<dbReference type="Proteomes" id="UP000618382">
    <property type="component" value="Unassembled WGS sequence"/>
</dbReference>
<dbReference type="AlphaFoldDB" id="A0A7Y9FGE4"/>
<dbReference type="Pfam" id="PF00701">
    <property type="entry name" value="DHDPS"/>
    <property type="match status" value="1"/>
</dbReference>
<dbReference type="PANTHER" id="PTHR12128:SF66">
    <property type="entry name" value="4-HYDROXY-2-OXOGLUTARATE ALDOLASE, MITOCHONDRIAL"/>
    <property type="match status" value="1"/>
</dbReference>
<dbReference type="EMBL" id="BONN01000003">
    <property type="protein sequence ID" value="GIG32353.1"/>
    <property type="molecule type" value="Genomic_DNA"/>
</dbReference>
<evidence type="ECO:0000313" key="8">
    <source>
        <dbReference type="Proteomes" id="UP000577956"/>
    </source>
</evidence>
<evidence type="ECO:0000313" key="7">
    <source>
        <dbReference type="EMBL" id="NYD86861.1"/>
    </source>
</evidence>
<dbReference type="PIRSF" id="PIRSF001365">
    <property type="entry name" value="DHDPS"/>
    <property type="match status" value="1"/>
</dbReference>
<feature type="active site" description="Proton donor/acceptor" evidence="4">
    <location>
        <position position="131"/>
    </location>
</feature>
<keyword evidence="9" id="KW-1185">Reference proteome</keyword>
<feature type="active site" description="Schiff-base intermediate with substrate" evidence="4">
    <location>
        <position position="159"/>
    </location>
</feature>
<dbReference type="Proteomes" id="UP000577956">
    <property type="component" value="Unassembled WGS sequence"/>
</dbReference>
<dbReference type="SMART" id="SM01130">
    <property type="entry name" value="DHDPS"/>
    <property type="match status" value="1"/>
</dbReference>
<organism evidence="7 8">
    <name type="scientific">Cellulomonas oligotrophica</name>
    <dbReference type="NCBI Taxonomy" id="931536"/>
    <lineage>
        <taxon>Bacteria</taxon>
        <taxon>Bacillati</taxon>
        <taxon>Actinomycetota</taxon>
        <taxon>Actinomycetes</taxon>
        <taxon>Micrococcales</taxon>
        <taxon>Cellulomonadaceae</taxon>
        <taxon>Cellulomonas</taxon>
    </lineage>
</organism>
<dbReference type="PRINTS" id="PR00146">
    <property type="entry name" value="DHPICSNTHASE"/>
</dbReference>
<evidence type="ECO:0000256" key="3">
    <source>
        <dbReference type="PIRNR" id="PIRNR001365"/>
    </source>
</evidence>
<evidence type="ECO:0000313" key="6">
    <source>
        <dbReference type="EMBL" id="GIG32353.1"/>
    </source>
</evidence>
<dbReference type="GO" id="GO:0008840">
    <property type="term" value="F:4-hydroxy-tetrahydrodipicolinate synthase activity"/>
    <property type="evidence" value="ECO:0007669"/>
    <property type="project" value="UniProtKB-EC"/>
</dbReference>
<evidence type="ECO:0000256" key="4">
    <source>
        <dbReference type="PIRSR" id="PIRSR001365-1"/>
    </source>
</evidence>
<comment type="caution">
    <text evidence="7">The sequence shown here is derived from an EMBL/GenBank/DDBJ whole genome shotgun (WGS) entry which is preliminary data.</text>
</comment>
<evidence type="ECO:0000256" key="2">
    <source>
        <dbReference type="ARBA" id="ARBA00023239"/>
    </source>
</evidence>
<dbReference type="RefSeq" id="WP_140459358.1">
    <property type="nucleotide sequence ID" value="NZ_BAABFI010000001.1"/>
</dbReference>
<name>A0A7Y9FGE4_9CELL</name>
<dbReference type="InterPro" id="IPR002220">
    <property type="entry name" value="DapA-like"/>
</dbReference>
<protein>
    <submittedName>
        <fullName evidence="7">4-hydroxy-tetrahydrodipicolinate synthase</fullName>
        <ecNumber evidence="7">4.3.3.7</ecNumber>
    </submittedName>
    <submittedName>
        <fullName evidence="6">Dihydrodipicolinate synthase family protein</fullName>
    </submittedName>
</protein>
<dbReference type="EMBL" id="JACCBK010000001">
    <property type="protein sequence ID" value="NYD86861.1"/>
    <property type="molecule type" value="Genomic_DNA"/>
</dbReference>
<evidence type="ECO:0000256" key="1">
    <source>
        <dbReference type="ARBA" id="ARBA00007592"/>
    </source>
</evidence>
<dbReference type="InterPro" id="IPR013785">
    <property type="entry name" value="Aldolase_TIM"/>
</dbReference>
<sequence length="296" mass="29945">MFAGVSAFPLTPVRDEELDEDALGLLVARAAEAGVDSVGVLGSTGNAPYLSVDERRRVVERAVLEAGDVPVLAGVGALRSTDVVALALDAADAGAAGMLLAPVSYHPLTEAEVLGLYEDVTSAVPLPLVVYENPRTTGVTFSDELWRDVAALPHVVAVKSPGAPGGVGAARDRVAHLRSLVPTHVGVGASGDAVAVAALAAGADTWWSVLAGVAPGVAVRLARAVRERDDALVTALADALGPALDLVTRRGGVRVAAALAEHRGLVDGPCLPRPLRGLDGAETATADAALAAAERL</sequence>
<keyword evidence="2 3" id="KW-0456">Lyase</keyword>
<dbReference type="CDD" id="cd00408">
    <property type="entry name" value="DHDPS-like"/>
    <property type="match status" value="1"/>
</dbReference>
<dbReference type="Gene3D" id="3.20.20.70">
    <property type="entry name" value="Aldolase class I"/>
    <property type="match status" value="1"/>
</dbReference>
<dbReference type="EC" id="4.3.3.7" evidence="7"/>
<gene>
    <name evidence="7" type="ORF">BKA21_002410</name>
    <name evidence="6" type="ORF">Col01nite_15120</name>
</gene>
<comment type="similarity">
    <text evidence="1 3">Belongs to the DapA family.</text>
</comment>
<accession>A0A7Y9FGE4</accession>
<reference evidence="7 8" key="1">
    <citation type="submission" date="2020-07" db="EMBL/GenBank/DDBJ databases">
        <title>Sequencing the genomes of 1000 actinobacteria strains.</title>
        <authorList>
            <person name="Klenk H.-P."/>
        </authorList>
    </citation>
    <scope>NUCLEOTIDE SEQUENCE [LARGE SCALE GENOMIC DNA]</scope>
    <source>
        <strain evidence="7 8">DSM 24482</strain>
    </source>
</reference>
<dbReference type="SUPFAM" id="SSF51569">
    <property type="entry name" value="Aldolase"/>
    <property type="match status" value="1"/>
</dbReference>